<organism evidence="1">
    <name type="scientific">marine sediment metagenome</name>
    <dbReference type="NCBI Taxonomy" id="412755"/>
    <lineage>
        <taxon>unclassified sequences</taxon>
        <taxon>metagenomes</taxon>
        <taxon>ecological metagenomes</taxon>
    </lineage>
</organism>
<dbReference type="AlphaFoldDB" id="A0A0F9M977"/>
<dbReference type="EMBL" id="LAZR01005951">
    <property type="protein sequence ID" value="KKM95891.1"/>
    <property type="molecule type" value="Genomic_DNA"/>
</dbReference>
<gene>
    <name evidence="1" type="ORF">LCGC14_1183680</name>
</gene>
<evidence type="ECO:0000313" key="1">
    <source>
        <dbReference type="EMBL" id="KKM95891.1"/>
    </source>
</evidence>
<protein>
    <submittedName>
        <fullName evidence="1">Uncharacterized protein</fullName>
    </submittedName>
</protein>
<proteinExistence type="predicted"/>
<reference evidence="1" key="1">
    <citation type="journal article" date="2015" name="Nature">
        <title>Complex archaea that bridge the gap between prokaryotes and eukaryotes.</title>
        <authorList>
            <person name="Spang A."/>
            <person name="Saw J.H."/>
            <person name="Jorgensen S.L."/>
            <person name="Zaremba-Niedzwiedzka K."/>
            <person name="Martijn J."/>
            <person name="Lind A.E."/>
            <person name="van Eijk R."/>
            <person name="Schleper C."/>
            <person name="Guy L."/>
            <person name="Ettema T.J."/>
        </authorList>
    </citation>
    <scope>NUCLEOTIDE SEQUENCE</scope>
</reference>
<sequence>MSERKLTPEDMDHIKLHVAFVTSSPFRQEMLALIHDLEAAEAEIVELRSRRFSDCGCDCLVHGPAQATLKKP</sequence>
<comment type="caution">
    <text evidence="1">The sequence shown here is derived from an EMBL/GenBank/DDBJ whole genome shotgun (WGS) entry which is preliminary data.</text>
</comment>
<accession>A0A0F9M977</accession>
<name>A0A0F9M977_9ZZZZ</name>